<name>A0A366M605_9ACTN</name>
<dbReference type="GO" id="GO:0005737">
    <property type="term" value="C:cytoplasm"/>
    <property type="evidence" value="ECO:0007669"/>
    <property type="project" value="UniProtKB-SubCell"/>
</dbReference>
<evidence type="ECO:0000256" key="7">
    <source>
        <dbReference type="ARBA" id="ARBA00022679"/>
    </source>
</evidence>
<accession>A0A366M605</accession>
<dbReference type="AlphaFoldDB" id="A0A366M605"/>
<comment type="subcellular location">
    <subcellularLocation>
        <location evidence="1">Cytoplasm</location>
    </subcellularLocation>
</comment>
<reference evidence="12 13" key="1">
    <citation type="submission" date="2018-06" db="EMBL/GenBank/DDBJ databases">
        <title>Sphaerisporangium craniellae sp. nov., isolated from a marine sponge in the South China Sea.</title>
        <authorList>
            <person name="Li L."/>
        </authorList>
    </citation>
    <scope>NUCLEOTIDE SEQUENCE [LARGE SCALE GENOMIC DNA]</scope>
    <source>
        <strain evidence="12 13">LHW63015</strain>
    </source>
</reference>
<dbReference type="OrthoDB" id="3501659at2"/>
<keyword evidence="8" id="KW-0949">S-adenosyl-L-methionine</keyword>
<dbReference type="SUPFAM" id="SSF53335">
    <property type="entry name" value="S-adenosyl-L-methionine-dependent methyltransferases"/>
    <property type="match status" value="1"/>
</dbReference>
<organism evidence="12 13">
    <name type="scientific">Spongiactinospora rosea</name>
    <dbReference type="NCBI Taxonomy" id="2248750"/>
    <lineage>
        <taxon>Bacteria</taxon>
        <taxon>Bacillati</taxon>
        <taxon>Actinomycetota</taxon>
        <taxon>Actinomycetes</taxon>
        <taxon>Streptosporangiales</taxon>
        <taxon>Streptosporangiaceae</taxon>
        <taxon>Spongiactinospora</taxon>
    </lineage>
</organism>
<keyword evidence="13" id="KW-1185">Reference proteome</keyword>
<evidence type="ECO:0000256" key="3">
    <source>
        <dbReference type="ARBA" id="ARBA00011890"/>
    </source>
</evidence>
<dbReference type="InterPro" id="IPR000682">
    <property type="entry name" value="PCMT"/>
</dbReference>
<proteinExistence type="inferred from homology"/>
<keyword evidence="6 12" id="KW-0489">Methyltransferase</keyword>
<dbReference type="InterPro" id="IPR029063">
    <property type="entry name" value="SAM-dependent_MTases_sf"/>
</dbReference>
<comment type="similarity">
    <text evidence="2">Belongs to the methyltransferase superfamily. L-isoaspartyl/D-aspartyl protein methyltransferase family.</text>
</comment>
<evidence type="ECO:0000313" key="13">
    <source>
        <dbReference type="Proteomes" id="UP000253303"/>
    </source>
</evidence>
<protein>
    <recommendedName>
        <fullName evidence="4">Protein-L-isoaspartate O-methyltransferase</fullName>
        <ecNumber evidence="3">2.1.1.77</ecNumber>
    </recommendedName>
    <alternativeName>
        <fullName evidence="11">L-isoaspartyl protein carboxyl methyltransferase</fullName>
    </alternativeName>
    <alternativeName>
        <fullName evidence="9">Protein L-isoaspartyl methyltransferase</fullName>
    </alternativeName>
    <alternativeName>
        <fullName evidence="10">Protein-beta-aspartate methyltransferase</fullName>
    </alternativeName>
</protein>
<keyword evidence="5" id="KW-0963">Cytoplasm</keyword>
<dbReference type="Proteomes" id="UP000253303">
    <property type="component" value="Unassembled WGS sequence"/>
</dbReference>
<dbReference type="EC" id="2.1.1.77" evidence="3"/>
<dbReference type="RefSeq" id="WP_113978463.1">
    <property type="nucleotide sequence ID" value="NZ_QMEY01000001.1"/>
</dbReference>
<dbReference type="PANTHER" id="PTHR11579">
    <property type="entry name" value="PROTEIN-L-ISOASPARTATE O-METHYLTRANSFERASE"/>
    <property type="match status" value="1"/>
</dbReference>
<keyword evidence="7 12" id="KW-0808">Transferase</keyword>
<dbReference type="Gene3D" id="3.40.50.150">
    <property type="entry name" value="Vaccinia Virus protein VP39"/>
    <property type="match status" value="1"/>
</dbReference>
<dbReference type="EMBL" id="QMEY01000001">
    <property type="protein sequence ID" value="RBQ21636.1"/>
    <property type="molecule type" value="Genomic_DNA"/>
</dbReference>
<dbReference type="CDD" id="cd02440">
    <property type="entry name" value="AdoMet_MTases"/>
    <property type="match status" value="1"/>
</dbReference>
<evidence type="ECO:0000256" key="9">
    <source>
        <dbReference type="ARBA" id="ARBA00030757"/>
    </source>
</evidence>
<gene>
    <name evidence="12" type="ORF">DP939_02690</name>
</gene>
<dbReference type="GO" id="GO:0032259">
    <property type="term" value="P:methylation"/>
    <property type="evidence" value="ECO:0007669"/>
    <property type="project" value="UniProtKB-KW"/>
</dbReference>
<evidence type="ECO:0000256" key="10">
    <source>
        <dbReference type="ARBA" id="ARBA00031323"/>
    </source>
</evidence>
<comment type="caution">
    <text evidence="12">The sequence shown here is derived from an EMBL/GenBank/DDBJ whole genome shotgun (WGS) entry which is preliminary data.</text>
</comment>
<evidence type="ECO:0000256" key="11">
    <source>
        <dbReference type="ARBA" id="ARBA00031350"/>
    </source>
</evidence>
<dbReference type="PANTHER" id="PTHR11579:SF0">
    <property type="entry name" value="PROTEIN-L-ISOASPARTATE(D-ASPARTATE) O-METHYLTRANSFERASE"/>
    <property type="match status" value="1"/>
</dbReference>
<evidence type="ECO:0000256" key="6">
    <source>
        <dbReference type="ARBA" id="ARBA00022603"/>
    </source>
</evidence>
<evidence type="ECO:0000313" key="12">
    <source>
        <dbReference type="EMBL" id="RBQ21636.1"/>
    </source>
</evidence>
<evidence type="ECO:0000256" key="8">
    <source>
        <dbReference type="ARBA" id="ARBA00022691"/>
    </source>
</evidence>
<evidence type="ECO:0000256" key="5">
    <source>
        <dbReference type="ARBA" id="ARBA00022490"/>
    </source>
</evidence>
<dbReference type="Pfam" id="PF01135">
    <property type="entry name" value="PCMT"/>
    <property type="match status" value="1"/>
</dbReference>
<sequence length="382" mass="41391">MTEARTDHRIDRLITALDPEGDISDSVKAAVRAVWRDQFIPPVGLIARPQPHLIDRDTDPDEWWDAVYSDTSIVTQLDDGATDLKTLSSGYTSSASAPSTVADLLQRLDLQAGHRVLEIGTGTGWTAALLSHLVGEQNVTSIEVDAAVAEQAAKNLSAAGHTPHLILGDGTQGAPDRAPHDRVHVTCGIRSVPYAWVEQTRPGGVIVAPWCPNFGTNHLVRLVVVPDGTAHGRFPGFASYMPLRSQRAVADRAAPSDECKHHFTTRVDPRTIAYAPAGADLAMAALTGLTSRSASGSDDDGELHRVWVSDPASAFSWAAAVWRPGAEEYKVYQVGDRPLWDEVVDAYFRWVAWGEPGRDRFGMTVTPDGQQVWLDTPEQVIG</sequence>
<evidence type="ECO:0000256" key="2">
    <source>
        <dbReference type="ARBA" id="ARBA00005369"/>
    </source>
</evidence>
<dbReference type="GO" id="GO:0004719">
    <property type="term" value="F:protein-L-isoaspartate (D-aspartate) O-methyltransferase activity"/>
    <property type="evidence" value="ECO:0007669"/>
    <property type="project" value="UniProtKB-EC"/>
</dbReference>
<evidence type="ECO:0000256" key="4">
    <source>
        <dbReference type="ARBA" id="ARBA00013346"/>
    </source>
</evidence>
<evidence type="ECO:0000256" key="1">
    <source>
        <dbReference type="ARBA" id="ARBA00004496"/>
    </source>
</evidence>